<dbReference type="EMBL" id="LGRX02033279">
    <property type="protein sequence ID" value="KAK3241929.1"/>
    <property type="molecule type" value="Genomic_DNA"/>
</dbReference>
<dbReference type="Proteomes" id="UP001190700">
    <property type="component" value="Unassembled WGS sequence"/>
</dbReference>
<accession>A0AAE0EVP3</accession>
<feature type="repeat" description="ANK" evidence="3">
    <location>
        <begin position="100"/>
        <end position="132"/>
    </location>
</feature>
<dbReference type="SUPFAM" id="SSF48403">
    <property type="entry name" value="Ankyrin repeat"/>
    <property type="match status" value="1"/>
</dbReference>
<keyword evidence="1" id="KW-0677">Repeat</keyword>
<evidence type="ECO:0000256" key="4">
    <source>
        <dbReference type="SAM" id="MobiDB-lite"/>
    </source>
</evidence>
<protein>
    <submittedName>
        <fullName evidence="5">Uncharacterized protein</fullName>
    </submittedName>
</protein>
<evidence type="ECO:0000256" key="2">
    <source>
        <dbReference type="ARBA" id="ARBA00023043"/>
    </source>
</evidence>
<evidence type="ECO:0000313" key="6">
    <source>
        <dbReference type="Proteomes" id="UP001190700"/>
    </source>
</evidence>
<dbReference type="Gene3D" id="1.25.40.20">
    <property type="entry name" value="Ankyrin repeat-containing domain"/>
    <property type="match status" value="1"/>
</dbReference>
<comment type="caution">
    <text evidence="5">The sequence shown here is derived from an EMBL/GenBank/DDBJ whole genome shotgun (WGS) entry which is preliminary data.</text>
</comment>
<dbReference type="InterPro" id="IPR051070">
    <property type="entry name" value="NF-kappa-B_inhibitor"/>
</dbReference>
<dbReference type="Pfam" id="PF12796">
    <property type="entry name" value="Ank_2"/>
    <property type="match status" value="1"/>
</dbReference>
<proteinExistence type="predicted"/>
<dbReference type="PANTHER" id="PTHR46680:SF3">
    <property type="entry name" value="NF-KAPPA-B INHIBITOR CACTUS"/>
    <property type="match status" value="1"/>
</dbReference>
<feature type="region of interest" description="Disordered" evidence="4">
    <location>
        <begin position="1"/>
        <end position="29"/>
    </location>
</feature>
<keyword evidence="2 3" id="KW-0040">ANK repeat</keyword>
<evidence type="ECO:0000256" key="3">
    <source>
        <dbReference type="PROSITE-ProRule" id="PRU00023"/>
    </source>
</evidence>
<name>A0AAE0EVP3_9CHLO</name>
<organism evidence="5 6">
    <name type="scientific">Cymbomonas tetramitiformis</name>
    <dbReference type="NCBI Taxonomy" id="36881"/>
    <lineage>
        <taxon>Eukaryota</taxon>
        <taxon>Viridiplantae</taxon>
        <taxon>Chlorophyta</taxon>
        <taxon>Pyramimonadophyceae</taxon>
        <taxon>Pyramimonadales</taxon>
        <taxon>Pyramimonadaceae</taxon>
        <taxon>Cymbomonas</taxon>
    </lineage>
</organism>
<dbReference type="AlphaFoldDB" id="A0AAE0EVP3"/>
<keyword evidence="6" id="KW-1185">Reference proteome</keyword>
<dbReference type="GO" id="GO:0071356">
    <property type="term" value="P:cellular response to tumor necrosis factor"/>
    <property type="evidence" value="ECO:0007669"/>
    <property type="project" value="TreeGrafter"/>
</dbReference>
<feature type="repeat" description="ANK" evidence="3">
    <location>
        <begin position="133"/>
        <end position="165"/>
    </location>
</feature>
<dbReference type="PROSITE" id="PS50297">
    <property type="entry name" value="ANK_REP_REGION"/>
    <property type="match status" value="1"/>
</dbReference>
<gene>
    <name evidence="5" type="ORF">CYMTET_48347</name>
</gene>
<dbReference type="GO" id="GO:0005829">
    <property type="term" value="C:cytosol"/>
    <property type="evidence" value="ECO:0007669"/>
    <property type="project" value="TreeGrafter"/>
</dbReference>
<dbReference type="GO" id="GO:0051059">
    <property type="term" value="F:NF-kappaB binding"/>
    <property type="evidence" value="ECO:0007669"/>
    <property type="project" value="TreeGrafter"/>
</dbReference>
<dbReference type="InterPro" id="IPR036770">
    <property type="entry name" value="Ankyrin_rpt-contain_sf"/>
</dbReference>
<evidence type="ECO:0000313" key="5">
    <source>
        <dbReference type="EMBL" id="KAK3241929.1"/>
    </source>
</evidence>
<dbReference type="PANTHER" id="PTHR46680">
    <property type="entry name" value="NF-KAPPA-B INHIBITOR ALPHA"/>
    <property type="match status" value="1"/>
</dbReference>
<dbReference type="PROSITE" id="PS50088">
    <property type="entry name" value="ANK_REPEAT"/>
    <property type="match status" value="3"/>
</dbReference>
<dbReference type="SMART" id="SM00248">
    <property type="entry name" value="ANK"/>
    <property type="match status" value="3"/>
</dbReference>
<dbReference type="InterPro" id="IPR002110">
    <property type="entry name" value="Ankyrin_rpt"/>
</dbReference>
<reference evidence="5 6" key="1">
    <citation type="journal article" date="2015" name="Genome Biol. Evol.">
        <title>Comparative Genomics of a Bacterivorous Green Alga Reveals Evolutionary Causalities and Consequences of Phago-Mixotrophic Mode of Nutrition.</title>
        <authorList>
            <person name="Burns J.A."/>
            <person name="Paasch A."/>
            <person name="Narechania A."/>
            <person name="Kim E."/>
        </authorList>
    </citation>
    <scope>NUCLEOTIDE SEQUENCE [LARGE SCALE GENOMIC DNA]</scope>
    <source>
        <strain evidence="5 6">PLY_AMNH</strain>
    </source>
</reference>
<sequence length="235" mass="25780">MAERSAPSVQHANPARFRKRSLQSATPARSNLSVHTQLSLVLGIRNTAASLPIKASSTREASTDDRADQWLHWWWDVDNVPALEVLLTMPEADIEARDGRGHTKLMWAVDACDAAMLRVLIASGANVRATNHKGTAAALLATWNKDPHCLDLLLRAGADIGARDSNFGFSLLMWAVENDDVQCLRVLLEHGADMEVTAQGETVTGLAQQRGKQDILRLLLEHHLRAARKSGEESK</sequence>
<evidence type="ECO:0000256" key="1">
    <source>
        <dbReference type="ARBA" id="ARBA00022737"/>
    </source>
</evidence>
<feature type="repeat" description="ANK" evidence="3">
    <location>
        <begin position="167"/>
        <end position="199"/>
    </location>
</feature>